<dbReference type="InterPro" id="IPR009057">
    <property type="entry name" value="Homeodomain-like_sf"/>
</dbReference>
<dbReference type="EMBL" id="QDDL01000008">
    <property type="protein sequence ID" value="PVZ66383.1"/>
    <property type="molecule type" value="Genomic_DNA"/>
</dbReference>
<dbReference type="CDD" id="cd00009">
    <property type="entry name" value="AAA"/>
    <property type="match status" value="1"/>
</dbReference>
<dbReference type="GO" id="GO:0005524">
    <property type="term" value="F:ATP binding"/>
    <property type="evidence" value="ECO:0007669"/>
    <property type="project" value="UniProtKB-KW"/>
</dbReference>
<dbReference type="PANTHER" id="PTHR32071:SF117">
    <property type="entry name" value="PTS-DEPENDENT DIHYDROXYACETONE KINASE OPERON REGULATORY PROTEIN-RELATED"/>
    <property type="match status" value="1"/>
</dbReference>
<keyword evidence="5" id="KW-0804">Transcription</keyword>
<dbReference type="SUPFAM" id="SSF52540">
    <property type="entry name" value="P-loop containing nucleoside triphosphate hydrolases"/>
    <property type="match status" value="1"/>
</dbReference>
<evidence type="ECO:0000256" key="5">
    <source>
        <dbReference type="ARBA" id="ARBA00023163"/>
    </source>
</evidence>
<dbReference type="PROSITE" id="PS50045">
    <property type="entry name" value="SIGMA54_INTERACT_4"/>
    <property type="match status" value="1"/>
</dbReference>
<keyword evidence="3" id="KW-0805">Transcription regulation</keyword>
<evidence type="ECO:0000313" key="8">
    <source>
        <dbReference type="EMBL" id="PVZ66383.1"/>
    </source>
</evidence>
<name>A0A2V1GRI9_9GAMM</name>
<evidence type="ECO:0000256" key="3">
    <source>
        <dbReference type="ARBA" id="ARBA00023015"/>
    </source>
</evidence>
<feature type="domain" description="Sigma-54 factor interaction" evidence="7">
    <location>
        <begin position="443"/>
        <end position="667"/>
    </location>
</feature>
<feature type="transmembrane region" description="Helical" evidence="6">
    <location>
        <begin position="183"/>
        <end position="201"/>
    </location>
</feature>
<dbReference type="InterPro" id="IPR003593">
    <property type="entry name" value="AAA+_ATPase"/>
</dbReference>
<keyword evidence="9" id="KW-1185">Reference proteome</keyword>
<dbReference type="InterPro" id="IPR027417">
    <property type="entry name" value="P-loop_NTPase"/>
</dbReference>
<dbReference type="PRINTS" id="PR01590">
    <property type="entry name" value="HTHFIS"/>
</dbReference>
<dbReference type="InterPro" id="IPR002197">
    <property type="entry name" value="HTH_Fis"/>
</dbReference>
<evidence type="ECO:0000259" key="7">
    <source>
        <dbReference type="PROSITE" id="PS50045"/>
    </source>
</evidence>
<dbReference type="PROSITE" id="PS00676">
    <property type="entry name" value="SIGMA54_INTERACT_2"/>
    <property type="match status" value="1"/>
</dbReference>
<evidence type="ECO:0000256" key="1">
    <source>
        <dbReference type="ARBA" id="ARBA00022741"/>
    </source>
</evidence>
<evidence type="ECO:0000256" key="2">
    <source>
        <dbReference type="ARBA" id="ARBA00022840"/>
    </source>
</evidence>
<dbReference type="InterPro" id="IPR025943">
    <property type="entry name" value="Sigma_54_int_dom_ATP-bd_2"/>
</dbReference>
<feature type="transmembrane region" description="Helical" evidence="6">
    <location>
        <begin position="41"/>
        <end position="60"/>
    </location>
</feature>
<dbReference type="Gene3D" id="3.30.450.40">
    <property type="match status" value="1"/>
</dbReference>
<sequence>MTVNRESAKKNQANKNAKAADPLFENSLQKQQLVGEQLSSWGRFMILFGLIPILVLRLYSDEIRVDYLPMALGKWLVAVAYAVVIRQQLKNASYQSQLGYLTLFIDSLIVTVSLISMSFYKTNHLGTLNDSLYVVFYILALGSALRFDARYSLFSCSLAIISSALLIRFDMHFHQMPADLNLFSDRVLSLVALTVLSIIFARKLRYSLLSEYLQKNRHLQGIAALIRINSQKNTSAVVEQQLKAVVKEAKALTRSDFSYLMLDHSVCQKTFADSAPEIGRLKTIPLNGLEQHVISDSSVMNIFSRQSLQQQFHPLSIDHLLAQNVADLIALPICMEQQNIGVLVIGRKSAKAGDRLPGVLERQLASKVLLHPVLRNSSSSIPKQYDDYELLLLKHLASHITQLVTYQNLQNQLKQITDEAAESPLEKHNQANSPPAISEFCGMLGQSQPMQLVYQNIKRVAVHDVAVLIQGQSGTGKELAAKALHQLSARSDQPFVMLNCAAIPENLLESELFGYVKGAFSGATRNKRGLFESADKGTIFLDEIGDMLPALQSKLLRVIQQGELVKLGSERTINVDVRVITATHQNLEQQIADGQFREDLYFRINQVAINLPPLSQRETDISLLAQSFLKQLDQDRYFTDSALKYLQQKNWPGNIRQLKSLVQQLIVLTDQQRIDPALIQNLEQQQSHQVASTEPLNAHIQQTLADGCQLKNELQRYEKQLLEAALQKADGNLRDAASLLGTAKSTLFDKVRRYQL</sequence>
<feature type="transmembrane region" description="Helical" evidence="6">
    <location>
        <begin position="98"/>
        <end position="120"/>
    </location>
</feature>
<accession>A0A2V1GRI9</accession>
<feature type="transmembrane region" description="Helical" evidence="6">
    <location>
        <begin position="67"/>
        <end position="86"/>
    </location>
</feature>
<dbReference type="InterPro" id="IPR029016">
    <property type="entry name" value="GAF-like_dom_sf"/>
</dbReference>
<dbReference type="OrthoDB" id="9804019at2"/>
<dbReference type="PANTHER" id="PTHR32071">
    <property type="entry name" value="TRANSCRIPTIONAL REGULATORY PROTEIN"/>
    <property type="match status" value="1"/>
</dbReference>
<dbReference type="RefSeq" id="WP_116688302.1">
    <property type="nucleotide sequence ID" value="NZ_CAWNYD010000008.1"/>
</dbReference>
<dbReference type="FunFam" id="3.40.50.300:FF:000006">
    <property type="entry name" value="DNA-binding transcriptional regulator NtrC"/>
    <property type="match status" value="1"/>
</dbReference>
<reference evidence="8 9" key="1">
    <citation type="submission" date="2018-04" db="EMBL/GenBank/DDBJ databases">
        <title>Thalassorhabdus spongiae gen. nov., sp. nov., isolated from a marine sponge in South-West Iceland.</title>
        <authorList>
            <person name="Knobloch S."/>
            <person name="Daussin A."/>
            <person name="Johannsson R."/>
            <person name="Marteinsson V.T."/>
        </authorList>
    </citation>
    <scope>NUCLEOTIDE SEQUENCE [LARGE SCALE GENOMIC DNA]</scope>
    <source>
        <strain evidence="8 9">Hp12</strain>
    </source>
</reference>
<dbReference type="GO" id="GO:0006355">
    <property type="term" value="P:regulation of DNA-templated transcription"/>
    <property type="evidence" value="ECO:0007669"/>
    <property type="project" value="InterPro"/>
</dbReference>
<proteinExistence type="predicted"/>
<comment type="caution">
    <text evidence="8">The sequence shown here is derived from an EMBL/GenBank/DDBJ whole genome shotgun (WGS) entry which is preliminary data.</text>
</comment>
<keyword evidence="2" id="KW-0067">ATP-binding</keyword>
<keyword evidence="1" id="KW-0547">Nucleotide-binding</keyword>
<dbReference type="Pfam" id="PF00158">
    <property type="entry name" value="Sigma54_activat"/>
    <property type="match status" value="1"/>
</dbReference>
<dbReference type="Gene3D" id="3.40.50.300">
    <property type="entry name" value="P-loop containing nucleotide triphosphate hydrolases"/>
    <property type="match status" value="1"/>
</dbReference>
<dbReference type="Proteomes" id="UP000244906">
    <property type="component" value="Unassembled WGS sequence"/>
</dbReference>
<dbReference type="SUPFAM" id="SSF55781">
    <property type="entry name" value="GAF domain-like"/>
    <property type="match status" value="1"/>
</dbReference>
<evidence type="ECO:0000256" key="4">
    <source>
        <dbReference type="ARBA" id="ARBA00023125"/>
    </source>
</evidence>
<keyword evidence="6" id="KW-0812">Transmembrane</keyword>
<feature type="transmembrane region" description="Helical" evidence="6">
    <location>
        <begin position="151"/>
        <end position="171"/>
    </location>
</feature>
<keyword evidence="6" id="KW-1133">Transmembrane helix</keyword>
<dbReference type="Gene3D" id="1.10.8.60">
    <property type="match status" value="1"/>
</dbReference>
<dbReference type="SUPFAM" id="SSF46689">
    <property type="entry name" value="Homeodomain-like"/>
    <property type="match status" value="1"/>
</dbReference>
<evidence type="ECO:0000313" key="9">
    <source>
        <dbReference type="Proteomes" id="UP000244906"/>
    </source>
</evidence>
<keyword evidence="6" id="KW-0472">Membrane</keyword>
<dbReference type="InterPro" id="IPR002078">
    <property type="entry name" value="Sigma_54_int"/>
</dbReference>
<dbReference type="Pfam" id="PF02954">
    <property type="entry name" value="HTH_8"/>
    <property type="match status" value="1"/>
</dbReference>
<dbReference type="GO" id="GO:0043565">
    <property type="term" value="F:sequence-specific DNA binding"/>
    <property type="evidence" value="ECO:0007669"/>
    <property type="project" value="InterPro"/>
</dbReference>
<dbReference type="SMART" id="SM00382">
    <property type="entry name" value="AAA"/>
    <property type="match status" value="1"/>
</dbReference>
<dbReference type="AlphaFoldDB" id="A0A2V1GRI9"/>
<protein>
    <recommendedName>
        <fullName evidence="7">Sigma-54 factor interaction domain-containing protein</fullName>
    </recommendedName>
</protein>
<dbReference type="Gene3D" id="1.10.10.60">
    <property type="entry name" value="Homeodomain-like"/>
    <property type="match status" value="1"/>
</dbReference>
<evidence type="ECO:0000256" key="6">
    <source>
        <dbReference type="SAM" id="Phobius"/>
    </source>
</evidence>
<keyword evidence="4" id="KW-0238">DNA-binding</keyword>
<dbReference type="Pfam" id="PF25601">
    <property type="entry name" value="AAA_lid_14"/>
    <property type="match status" value="1"/>
</dbReference>
<organism evidence="8 9">
    <name type="scientific">Pelagibaculum spongiae</name>
    <dbReference type="NCBI Taxonomy" id="2080658"/>
    <lineage>
        <taxon>Bacteria</taxon>
        <taxon>Pseudomonadati</taxon>
        <taxon>Pseudomonadota</taxon>
        <taxon>Gammaproteobacteria</taxon>
        <taxon>Oceanospirillales</taxon>
        <taxon>Pelagibaculum</taxon>
    </lineage>
</organism>
<dbReference type="InterPro" id="IPR058031">
    <property type="entry name" value="AAA_lid_NorR"/>
</dbReference>
<gene>
    <name evidence="8" type="ORF">DC094_16955</name>
</gene>